<evidence type="ECO:0000313" key="2">
    <source>
        <dbReference type="Proteomes" id="UP000000422"/>
    </source>
</evidence>
<proteinExistence type="predicted"/>
<dbReference type="eggNOG" id="ENOG5032PY5">
    <property type="taxonomic scope" value="Bacteria"/>
</dbReference>
<dbReference type="STRING" id="273121.WS1928"/>
<dbReference type="Proteomes" id="UP000000422">
    <property type="component" value="Chromosome"/>
</dbReference>
<dbReference type="KEGG" id="wsu:WS1928"/>
<dbReference type="HOGENOM" id="CLU_762789_0_0_7"/>
<dbReference type="EMBL" id="BX571662">
    <property type="protein sequence ID" value="CAE10937.1"/>
    <property type="molecule type" value="Genomic_DNA"/>
</dbReference>
<keyword evidence="2" id="KW-1185">Reference proteome</keyword>
<dbReference type="RefSeq" id="WP_011139720.1">
    <property type="nucleotide sequence ID" value="NC_005090.1"/>
</dbReference>
<sequence>MTYKYLYIDDEEKNVREPFAQQLSDQNIQVDTKHVSEIELSDTQEIIRLIKYYDGLLLDLRLDQVASEDEKKIKVPFTATVYAQHIRTLVTNGNIDKDIPIVLFSTDDKLKKVYFVDLTSQDLFDRYIEKTRIPTNAKLKLISLANGYKIINEEKDIAKLIGLDSLIELDERIFARYDDSTIPTHEYAQTILKDLIYVSGVLINELMLASRFGIDIEKSDDWEELKEYFKDTKYTGVFSDGWDRWWMHLIDDMFSAKTETYLSYLDANERVELLKKITSLEDLVAAEPIEENNSNRFWTYCKVLEKPLDPLEGFKINTPIEPKPWQEYDYCSLYSILTQKHKSKGVTIHPSDRERLEIIRSEY</sequence>
<dbReference type="AlphaFoldDB" id="Q7MQX4"/>
<name>Q7MQX4_WOLSU</name>
<organism evidence="2">
    <name type="scientific">Wolinella succinogenes (strain ATCC 29543 / DSM 1740 / CCUG 13145 / JCM 31913 / LMG 7466 / NCTC 11488 / FDC 602W)</name>
    <name type="common">Vibrio succinogenes</name>
    <dbReference type="NCBI Taxonomy" id="273121"/>
    <lineage>
        <taxon>Bacteria</taxon>
        <taxon>Pseudomonadati</taxon>
        <taxon>Campylobacterota</taxon>
        <taxon>Epsilonproteobacteria</taxon>
        <taxon>Campylobacterales</taxon>
        <taxon>Helicobacteraceae</taxon>
        <taxon>Wolinella</taxon>
    </lineage>
</organism>
<reference evidence="1 2" key="1">
    <citation type="journal article" date="2003" name="Proc. Natl. Acad. Sci. U.S.A.">
        <title>Complete genome sequence and analysis of Wolinella succinogenes.</title>
        <authorList>
            <person name="Baar C."/>
            <person name="Eppinger M."/>
            <person name="Raddatz G."/>
            <person name="Simon JM."/>
            <person name="Lanz C."/>
            <person name="Klimmek O."/>
            <person name="Nandakumar R."/>
            <person name="Gross R."/>
            <person name="Rosinus A."/>
            <person name="Keller H."/>
            <person name="Jagtap P."/>
            <person name="Linke B."/>
            <person name="Meyer F."/>
            <person name="Lederer H."/>
            <person name="Schuster S.C."/>
        </authorList>
    </citation>
    <scope>NUCLEOTIDE SEQUENCE [LARGE SCALE GENOMIC DNA]</scope>
    <source>
        <strain evidence="2">ATCC 29543 / DSM 1740 / CCUG 13145 / JCM 31913 / LMG 7466 / NCTC 11488 / FDC 602W</strain>
    </source>
</reference>
<protein>
    <submittedName>
        <fullName evidence="1">Uncharacterized protein</fullName>
    </submittedName>
</protein>
<gene>
    <name evidence="1" type="ordered locus">WS1928</name>
</gene>
<evidence type="ECO:0000313" key="1">
    <source>
        <dbReference type="EMBL" id="CAE10937.1"/>
    </source>
</evidence>
<accession>Q7MQX4</accession>